<gene>
    <name evidence="2" type="ORF">BcabD6B2_58450</name>
</gene>
<organism evidence="2 3">
    <name type="scientific">Babesia caballi</name>
    <dbReference type="NCBI Taxonomy" id="5871"/>
    <lineage>
        <taxon>Eukaryota</taxon>
        <taxon>Sar</taxon>
        <taxon>Alveolata</taxon>
        <taxon>Apicomplexa</taxon>
        <taxon>Aconoidasida</taxon>
        <taxon>Piroplasmida</taxon>
        <taxon>Babesiidae</taxon>
        <taxon>Babesia</taxon>
    </lineage>
</organism>
<comment type="caution">
    <text evidence="2">The sequence shown here is derived from an EMBL/GenBank/DDBJ whole genome shotgun (WGS) entry which is preliminary data.</text>
</comment>
<name>A0AAV4M305_BABCB</name>
<dbReference type="Proteomes" id="UP001497744">
    <property type="component" value="Unassembled WGS sequence"/>
</dbReference>
<dbReference type="AlphaFoldDB" id="A0AAV4M305"/>
<evidence type="ECO:0000313" key="2">
    <source>
        <dbReference type="EMBL" id="GIX66409.1"/>
    </source>
</evidence>
<dbReference type="Pfam" id="PF12785">
    <property type="entry name" value="VESA1_N"/>
    <property type="match status" value="1"/>
</dbReference>
<dbReference type="InterPro" id="IPR024751">
    <property type="entry name" value="VESA1"/>
</dbReference>
<dbReference type="RefSeq" id="XP_067718478.1">
    <property type="nucleotide sequence ID" value="XM_067862377.1"/>
</dbReference>
<dbReference type="EMBL" id="BPLF01000006">
    <property type="protein sequence ID" value="GIX66409.1"/>
    <property type="molecule type" value="Genomic_DNA"/>
</dbReference>
<feature type="transmembrane region" description="Helical" evidence="1">
    <location>
        <begin position="1118"/>
        <end position="1136"/>
    </location>
</feature>
<evidence type="ECO:0000313" key="3">
    <source>
        <dbReference type="Proteomes" id="UP001497744"/>
    </source>
</evidence>
<sequence length="1175" mass="128373">MASPKKLTDCPSNLKEAIDWILRVTGKDGGGGVNNNGISELAKEVQKLLESVKESDPGLSQEIENVISALGTGSGNGLIGKLADGLQHFIGYDPGGNNGIIKHSNNGIGASNDPRERLGDAVLGFLYELLNSLVKTKNESKINLSGVHPDIVLKPHLGGGRVAVDTAIQKVSSLSGGNQINQVVTHLKTVTNLKNKDNVNTFATEVSNYLKEVLQAVVTDGKLQSQATQADSQVSALKSSLTTLIDKFKSVNSQQPIDLSEKMGVGREIKKVNEDIGKLNDALKNITGGSSDQQPSQALCTAVVAGTNGFINWLRKGYVSSYQGVDVSKLGQSTSVEANTCAKIFLGCLPLYYQAFTYIYWRCDSSGNGEWETQTFDGSKGHHLKYFMFAMNYETSYLNNRRGSEVLSGAIKSFADFEKGMTEAQQTATKREQAVTTAFNRLYPSGQSPSNQKPTYPEFLHKLHENTKTQATSGFTDVQGNSLAAMYYCALCYFKCQQIKSSQHASRSSSTVREMLYYLAALPFSPNYDAFNTYVTEHFKKLSGESTAEYDAALMIPVADSGVSTEATKKSGGNTLSAADIKDYLTETCMYSLSALGILQGAGASMKAEEPWLHELFCNSQFHLSYASGPAILNVLANCAYAVQFQLSFLFSMCANNGMKCGWQECTYGKEIKVLGHSLQSHICPGFKCNGESCNHKKGGNNCNHNDYSDNAGCGKGSNPSPLQAFLTDNLKGFSLSGTPDPTSLNHLDNHPPGRMCHTLMGFTGKTLRWDSKQGNYIYSALYSLCGSPFSPLRQLSEKLGCLTKRTPRTLGDLFGFIWHLNGQLFNQKFHELLRAELQKSDSPREPVSKFLTSKLSLSGSTLLTKSLGTLETSVSFWNTPDSYGLASLLAANLFSLNQHCHEKEVNGTVKHNTSGCTTSPNDLWSLFQPVRAKPIGGSTTDLYDACRKGNCGGYLSPLTHSAGATYAPDHASVYLSWLAYLTDDFHEWFHNFLEEFKNIDCSRTGCRGKAGSEQACTKSHQSGTHGTSSGTCSCDSVVHCGGVLPLLYRHGFQFYSPYTLSGGSSGNDQTKRNCYKFHTALSNVLTPNAPLAKLLETIDEFLYLFRFYFFYNQSACWTIYVCLILYTFFFLLDTLRVRSHLHFPSSNSIAPISLLGTGKAPALKKFTKLTYFIP</sequence>
<reference evidence="2 3" key="1">
    <citation type="submission" date="2021-06" db="EMBL/GenBank/DDBJ databases">
        <title>Genome sequence of Babesia caballi.</title>
        <authorList>
            <person name="Yamagishi J."/>
            <person name="Kidaka T."/>
            <person name="Ochi A."/>
        </authorList>
    </citation>
    <scope>NUCLEOTIDE SEQUENCE [LARGE SCALE GENOMIC DNA]</scope>
    <source>
        <strain evidence="2">USDA-D6B2</strain>
    </source>
</reference>
<accession>A0AAV4M305</accession>
<dbReference type="GeneID" id="94197890"/>
<keyword evidence="1" id="KW-1133">Transmembrane helix</keyword>
<keyword evidence="3" id="KW-1185">Reference proteome</keyword>
<evidence type="ECO:0000256" key="1">
    <source>
        <dbReference type="SAM" id="Phobius"/>
    </source>
</evidence>
<proteinExistence type="predicted"/>
<protein>
    <submittedName>
        <fullName evidence="2">Variant erythrocyte surface antigen-1 family protein</fullName>
    </submittedName>
</protein>
<keyword evidence="1" id="KW-0472">Membrane</keyword>
<keyword evidence="1" id="KW-0812">Transmembrane</keyword>